<dbReference type="AlphaFoldDB" id="A0A6Y7UIF7"/>
<proteinExistence type="predicted"/>
<dbReference type="SMART" id="SM00646">
    <property type="entry name" value="Ami_3"/>
    <property type="match status" value="1"/>
</dbReference>
<dbReference type="Pfam" id="PF01520">
    <property type="entry name" value="Amidase_3"/>
    <property type="match status" value="1"/>
</dbReference>
<gene>
    <name evidence="1" type="ORF">GYP27_07285</name>
</gene>
<dbReference type="InterPro" id="IPR002508">
    <property type="entry name" value="MurNAc-LAA_cat"/>
</dbReference>
<reference evidence="1" key="1">
    <citation type="journal article" date="2018" name="Genome Biol.">
        <title>SKESA: strategic k-mer extension for scrupulous assemblies.</title>
        <authorList>
            <person name="Souvorov A."/>
            <person name="Agarwala R."/>
            <person name="Lipman D.J."/>
        </authorList>
    </citation>
    <scope>NUCLEOTIDE SEQUENCE [LARGE SCALE GENOMIC DNA]</scope>
    <source>
        <strain evidence="1">CFIAFB20140010</strain>
    </source>
</reference>
<organism evidence="1">
    <name type="scientific">Listeria monocytogenes</name>
    <dbReference type="NCBI Taxonomy" id="1639"/>
    <lineage>
        <taxon>Bacteria</taxon>
        <taxon>Bacillati</taxon>
        <taxon>Bacillota</taxon>
        <taxon>Bacilli</taxon>
        <taxon>Bacillales</taxon>
        <taxon>Listeriaceae</taxon>
        <taxon>Listeria</taxon>
    </lineage>
</organism>
<accession>A0A6Y7UIF7</accession>
<dbReference type="PANTHER" id="PTHR30404:SF8">
    <property type="entry name" value="AUTOLYSIN PH-RELATED"/>
    <property type="match status" value="1"/>
</dbReference>
<dbReference type="CDD" id="cd02696">
    <property type="entry name" value="MurNAc-LAA"/>
    <property type="match status" value="1"/>
</dbReference>
<dbReference type="GO" id="GO:0009253">
    <property type="term" value="P:peptidoglycan catabolic process"/>
    <property type="evidence" value="ECO:0007669"/>
    <property type="project" value="InterPro"/>
</dbReference>
<dbReference type="Proteomes" id="UP000840569">
    <property type="component" value="Unassembled WGS sequence"/>
</dbReference>
<dbReference type="Gene3D" id="3.40.630.40">
    <property type="entry name" value="Zn-dependent exopeptidases"/>
    <property type="match status" value="1"/>
</dbReference>
<comment type="caution">
    <text evidence="1">The sequence shown here is derived from an EMBL/GenBank/DDBJ whole genome shotgun (WGS) entry which is preliminary data.</text>
</comment>
<dbReference type="GO" id="GO:0008745">
    <property type="term" value="F:N-acetylmuramoyl-L-alanine amidase activity"/>
    <property type="evidence" value="ECO:0007669"/>
    <property type="project" value="InterPro"/>
</dbReference>
<dbReference type="GO" id="GO:0030288">
    <property type="term" value="C:outer membrane-bounded periplasmic space"/>
    <property type="evidence" value="ECO:0007669"/>
    <property type="project" value="TreeGrafter"/>
</dbReference>
<reference evidence="1" key="2">
    <citation type="submission" date="2020-01" db="EMBL/GenBank/DDBJ databases">
        <authorList>
            <consortium name="NCBI Pathogen Detection Project"/>
        </authorList>
    </citation>
    <scope>NUCLEOTIDE SEQUENCE</scope>
    <source>
        <strain evidence="1">CFIAFB20140010</strain>
    </source>
</reference>
<sequence length="282" mass="31162">MTSYLNITTNAGHSQKVEGATGNGYEEHDEALKYNNDYIEELRSYGVKVTNTTSEASSQNAVLVEQVKKANAVSKTGRLDVSWHFNSADKSATGVEVLYYDNAQKQLATDVSVALSKALGLRDRGAKQRKDLYFLANTNAPAILIEVAFISNANDMKAATTKRTAAVKAVAEVTTGKKTTSNPPTAKGVKTNVHETEFKNTKLYFAYDNEKNSYAKVLFRLSTSNSKYDEIPLYPSSVNGYYVVQAKTDIQLYSDSNLTKKYNRKITKGDQAVSKHLKHINK</sequence>
<dbReference type="SUPFAM" id="SSF53187">
    <property type="entry name" value="Zn-dependent exopeptidases"/>
    <property type="match status" value="1"/>
</dbReference>
<evidence type="ECO:0000313" key="1">
    <source>
        <dbReference type="EMBL" id="HAB7721775.1"/>
    </source>
</evidence>
<dbReference type="PANTHER" id="PTHR30404">
    <property type="entry name" value="N-ACETYLMURAMOYL-L-ALANINE AMIDASE"/>
    <property type="match status" value="1"/>
</dbReference>
<dbReference type="EMBL" id="DAAHYZ010000004">
    <property type="protein sequence ID" value="HAB7721775.1"/>
    <property type="molecule type" value="Genomic_DNA"/>
</dbReference>
<dbReference type="InterPro" id="IPR050695">
    <property type="entry name" value="N-acetylmuramoyl_amidase_3"/>
</dbReference>
<name>A0A6Y7UIF7_LISMN</name>
<protein>
    <submittedName>
        <fullName evidence="1">Uncharacterized protein</fullName>
    </submittedName>
</protein>